<evidence type="ECO:0000256" key="8">
    <source>
        <dbReference type="PIRSR" id="PIRSR037215-1"/>
    </source>
</evidence>
<name>A0A9D1LFB4_9BURK</name>
<keyword evidence="6" id="KW-0482">Metalloprotease</keyword>
<evidence type="ECO:0000313" key="12">
    <source>
        <dbReference type="Proteomes" id="UP000824083"/>
    </source>
</evidence>
<keyword evidence="4 11" id="KW-0378">Hydrolase</keyword>
<feature type="binding site" evidence="9">
    <location>
        <position position="202"/>
    </location>
    <ligand>
        <name>Zn(2+)</name>
        <dbReference type="ChEBI" id="CHEBI:29105"/>
        <label>1</label>
    </ligand>
</feature>
<dbReference type="AlphaFoldDB" id="A0A9D1LFB4"/>
<dbReference type="SUPFAM" id="SSF53187">
    <property type="entry name" value="Zn-dependent exopeptidases"/>
    <property type="match status" value="1"/>
</dbReference>
<evidence type="ECO:0000313" key="11">
    <source>
        <dbReference type="EMBL" id="HIU37435.1"/>
    </source>
</evidence>
<dbReference type="NCBIfam" id="NF003976">
    <property type="entry name" value="PRK05469.1"/>
    <property type="match status" value="1"/>
</dbReference>
<dbReference type="Proteomes" id="UP000824083">
    <property type="component" value="Unassembled WGS sequence"/>
</dbReference>
<dbReference type="Pfam" id="PF07687">
    <property type="entry name" value="M20_dimer"/>
    <property type="match status" value="1"/>
</dbReference>
<dbReference type="SUPFAM" id="SSF55031">
    <property type="entry name" value="Bacterial exopeptidase dimerisation domain"/>
    <property type="match status" value="1"/>
</dbReference>
<dbReference type="GO" id="GO:0008237">
    <property type="term" value="F:metallopeptidase activity"/>
    <property type="evidence" value="ECO:0007669"/>
    <property type="project" value="UniProtKB-KW"/>
</dbReference>
<feature type="binding site" evidence="9">
    <location>
        <position position="179"/>
    </location>
    <ligand>
        <name>Zn(2+)</name>
        <dbReference type="ChEBI" id="CHEBI:29105"/>
        <label>2</label>
    </ligand>
</feature>
<sequence>MDHHQKAQALVERFLSYLAISSQSDPKNKEVPSSEGQWTMARVLEAGLKEFGLQDVEVDEHGNVTGFLPGTVENVPTIGFVAHVDTVDVGLSPDVHPQVIHYKGGDVCLNKEKDIWIRVKEHPELERHVGEDIIFTDGTSVLGADNKSGVTNIMTALEIIITEQIPHGDIRVAFVPDEETGLRGSKLLDLDRFKVDFAYTVDGGEVGQIVYETYNAAEVHIDIEGVTTHPASAKGVLLNPNLIAVDLINNFNRLETPENTDVKEGYYWIKNMSGNPARAHVQINIRDFDDATFEARKQYVRDVVELTAKRYPRAKITADIEDIYRNISGGLGEDRYPIDVMYQALKELGIEPKTVAMRGGTDGSALTARGLVTPNYFTGSYNHHGYAEFMPIEGFVASLDMTLKVIELIAKGR</sequence>
<dbReference type="InterPro" id="IPR002933">
    <property type="entry name" value="Peptidase_M20"/>
</dbReference>
<dbReference type="GO" id="GO:0045148">
    <property type="term" value="F:tripeptide aminopeptidase activity"/>
    <property type="evidence" value="ECO:0007669"/>
    <property type="project" value="UniProtKB-UniRule"/>
</dbReference>
<dbReference type="GO" id="GO:0008270">
    <property type="term" value="F:zinc ion binding"/>
    <property type="evidence" value="ECO:0007669"/>
    <property type="project" value="InterPro"/>
</dbReference>
<dbReference type="GO" id="GO:0006508">
    <property type="term" value="P:proteolysis"/>
    <property type="evidence" value="ECO:0007669"/>
    <property type="project" value="UniProtKB-UniRule"/>
</dbReference>
<comment type="cofactor">
    <cofactor evidence="9">
        <name>Zn(2+)</name>
        <dbReference type="ChEBI" id="CHEBI:29105"/>
    </cofactor>
    <text evidence="9">Binds 2 Zn(2+) ions per subunit.</text>
</comment>
<feature type="binding site" evidence="9">
    <location>
        <position position="145"/>
    </location>
    <ligand>
        <name>Zn(2+)</name>
        <dbReference type="ChEBI" id="CHEBI:29105"/>
        <label>1</label>
    </ligand>
</feature>
<comment type="caution">
    <text evidence="11">The sequence shown here is derived from an EMBL/GenBank/DDBJ whole genome shotgun (WGS) entry which is preliminary data.</text>
</comment>
<dbReference type="Gene3D" id="3.30.70.360">
    <property type="match status" value="1"/>
</dbReference>
<reference evidence="11" key="2">
    <citation type="journal article" date="2021" name="PeerJ">
        <title>Extensive microbial diversity within the chicken gut microbiome revealed by metagenomics and culture.</title>
        <authorList>
            <person name="Gilroy R."/>
            <person name="Ravi A."/>
            <person name="Getino M."/>
            <person name="Pursley I."/>
            <person name="Horton D.L."/>
            <person name="Alikhan N.F."/>
            <person name="Baker D."/>
            <person name="Gharbi K."/>
            <person name="Hall N."/>
            <person name="Watson M."/>
            <person name="Adriaenssens E.M."/>
            <person name="Foster-Nyarko E."/>
            <person name="Jarju S."/>
            <person name="Secka A."/>
            <person name="Antonio M."/>
            <person name="Oren A."/>
            <person name="Chaudhuri R.R."/>
            <person name="La Ragione R."/>
            <person name="Hildebrand F."/>
            <person name="Pallen M.J."/>
        </authorList>
    </citation>
    <scope>NUCLEOTIDE SEQUENCE</scope>
    <source>
        <strain evidence="11">7463</strain>
    </source>
</reference>
<feature type="active site" evidence="8">
    <location>
        <position position="85"/>
    </location>
</feature>
<comment type="similarity">
    <text evidence="1">Belongs to the peptidase M20B family.</text>
</comment>
<keyword evidence="3 9" id="KW-0479">Metal-binding</keyword>
<dbReference type="GO" id="GO:0006518">
    <property type="term" value="P:peptide metabolic process"/>
    <property type="evidence" value="ECO:0007669"/>
    <property type="project" value="InterPro"/>
</dbReference>
<accession>A0A9D1LFB4</accession>
<feature type="binding site" evidence="9">
    <location>
        <position position="384"/>
    </location>
    <ligand>
        <name>Zn(2+)</name>
        <dbReference type="ChEBI" id="CHEBI:29105"/>
        <label>2</label>
    </ligand>
</feature>
<dbReference type="NCBIfam" id="TIGR01882">
    <property type="entry name" value="peptidase-T"/>
    <property type="match status" value="1"/>
</dbReference>
<feature type="domain" description="Peptidase M20 dimerisation" evidence="10">
    <location>
        <begin position="211"/>
        <end position="312"/>
    </location>
</feature>
<evidence type="ECO:0000256" key="3">
    <source>
        <dbReference type="ARBA" id="ARBA00022723"/>
    </source>
</evidence>
<protein>
    <recommendedName>
        <fullName evidence="7">Peptidase T</fullName>
        <ecNumber evidence="7">3.4.11.4</ecNumber>
    </recommendedName>
</protein>
<dbReference type="Gene3D" id="3.40.630.10">
    <property type="entry name" value="Zn peptidases"/>
    <property type="match status" value="1"/>
</dbReference>
<evidence type="ECO:0000256" key="4">
    <source>
        <dbReference type="ARBA" id="ARBA00022801"/>
    </source>
</evidence>
<proteinExistence type="inferred from homology"/>
<dbReference type="EMBL" id="DVMY01000068">
    <property type="protein sequence ID" value="HIU37435.1"/>
    <property type="molecule type" value="Genomic_DNA"/>
</dbReference>
<dbReference type="PIRSF" id="PIRSF037215">
    <property type="entry name" value="Peptidase_M20B"/>
    <property type="match status" value="1"/>
</dbReference>
<dbReference type="PANTHER" id="PTHR42994:SF1">
    <property type="entry name" value="PEPTIDASE T"/>
    <property type="match status" value="1"/>
</dbReference>
<dbReference type="InterPro" id="IPR036264">
    <property type="entry name" value="Bact_exopeptidase_dim_dom"/>
</dbReference>
<evidence type="ECO:0000259" key="10">
    <source>
        <dbReference type="Pfam" id="PF07687"/>
    </source>
</evidence>
<evidence type="ECO:0000256" key="1">
    <source>
        <dbReference type="ARBA" id="ARBA00009692"/>
    </source>
</evidence>
<keyword evidence="5 9" id="KW-0862">Zinc</keyword>
<evidence type="ECO:0000256" key="7">
    <source>
        <dbReference type="NCBIfam" id="TIGR01882"/>
    </source>
</evidence>
<keyword evidence="2" id="KW-0645">Protease</keyword>
<evidence type="ECO:0000256" key="9">
    <source>
        <dbReference type="PIRSR" id="PIRSR037215-2"/>
    </source>
</evidence>
<evidence type="ECO:0000256" key="5">
    <source>
        <dbReference type="ARBA" id="ARBA00022833"/>
    </source>
</evidence>
<evidence type="ECO:0000256" key="2">
    <source>
        <dbReference type="ARBA" id="ARBA00022670"/>
    </source>
</evidence>
<keyword evidence="11" id="KW-0031">Aminopeptidase</keyword>
<reference evidence="11" key="1">
    <citation type="submission" date="2020-10" db="EMBL/GenBank/DDBJ databases">
        <authorList>
            <person name="Gilroy R."/>
        </authorList>
    </citation>
    <scope>NUCLEOTIDE SEQUENCE</scope>
    <source>
        <strain evidence="11">7463</strain>
    </source>
</reference>
<dbReference type="Pfam" id="PF01546">
    <property type="entry name" value="Peptidase_M20"/>
    <property type="match status" value="1"/>
</dbReference>
<dbReference type="EC" id="3.4.11.4" evidence="7"/>
<dbReference type="PANTHER" id="PTHR42994">
    <property type="entry name" value="PEPTIDASE T"/>
    <property type="match status" value="1"/>
</dbReference>
<dbReference type="InterPro" id="IPR001261">
    <property type="entry name" value="ArgE/DapE_CS"/>
</dbReference>
<dbReference type="PROSITE" id="PS00758">
    <property type="entry name" value="ARGE_DAPE_CPG2_1"/>
    <property type="match status" value="1"/>
</dbReference>
<gene>
    <name evidence="11" type="primary">pepT</name>
    <name evidence="11" type="ORF">IAC56_04090</name>
</gene>
<feature type="active site" description="Proton acceptor" evidence="8">
    <location>
        <position position="178"/>
    </location>
</feature>
<feature type="binding site" evidence="9">
    <location>
        <position position="83"/>
    </location>
    <ligand>
        <name>Zn(2+)</name>
        <dbReference type="ChEBI" id="CHEBI:29105"/>
        <label>1</label>
    </ligand>
</feature>
<dbReference type="InterPro" id="IPR011650">
    <property type="entry name" value="Peptidase_M20_dimer"/>
</dbReference>
<dbReference type="NCBIfam" id="NF009920">
    <property type="entry name" value="PRK13381.1"/>
    <property type="match status" value="1"/>
</dbReference>
<organism evidence="11 12">
    <name type="scientific">Candidatus Aphodousia faecigallinarum</name>
    <dbReference type="NCBI Taxonomy" id="2840677"/>
    <lineage>
        <taxon>Bacteria</taxon>
        <taxon>Pseudomonadati</taxon>
        <taxon>Pseudomonadota</taxon>
        <taxon>Betaproteobacteria</taxon>
        <taxon>Burkholderiales</taxon>
        <taxon>Sutterellaceae</taxon>
        <taxon>Sutterellaceae incertae sedis</taxon>
        <taxon>Candidatus Aphodousia</taxon>
    </lineage>
</organism>
<dbReference type="InterPro" id="IPR010161">
    <property type="entry name" value="Peptidase_M20B"/>
</dbReference>
<dbReference type="PROSITE" id="PS00759">
    <property type="entry name" value="ARGE_DAPE_CPG2_2"/>
    <property type="match status" value="1"/>
</dbReference>
<feature type="binding site" evidence="9">
    <location>
        <position position="145"/>
    </location>
    <ligand>
        <name>Zn(2+)</name>
        <dbReference type="ChEBI" id="CHEBI:29105"/>
        <label>2</label>
    </ligand>
</feature>
<evidence type="ECO:0000256" key="6">
    <source>
        <dbReference type="ARBA" id="ARBA00023049"/>
    </source>
</evidence>